<accession>A0A418VDR3</accession>
<evidence type="ECO:0000313" key="2">
    <source>
        <dbReference type="Proteomes" id="UP000285523"/>
    </source>
</evidence>
<name>A0A418VDR3_RHOPL</name>
<dbReference type="Proteomes" id="UP000285523">
    <property type="component" value="Unassembled WGS sequence"/>
</dbReference>
<dbReference type="EMBL" id="QYYD01000011">
    <property type="protein sequence ID" value="RJF74275.1"/>
    <property type="molecule type" value="Genomic_DNA"/>
</dbReference>
<organism evidence="1 2">
    <name type="scientific">Rhodopseudomonas palustris</name>
    <dbReference type="NCBI Taxonomy" id="1076"/>
    <lineage>
        <taxon>Bacteria</taxon>
        <taxon>Pseudomonadati</taxon>
        <taxon>Pseudomonadota</taxon>
        <taxon>Alphaproteobacteria</taxon>
        <taxon>Hyphomicrobiales</taxon>
        <taxon>Nitrobacteraceae</taxon>
        <taxon>Rhodopseudomonas</taxon>
    </lineage>
</organism>
<proteinExistence type="predicted"/>
<dbReference type="OrthoDB" id="8443186at2"/>
<sequence>MSSQPALTAANLLDELQATLMHGTVARRVETLRRVTDLYLDGEVDYSDDQVAVFDDVFTCLVRNIECNAKVLLAQRLAQVKAPPRIIHHLAFEDMIEIAAPVLSQSEQLDDATLIANARTKGQRHMLAISTRRSLSGAVTDVLVELGSQDVVHSTVRNPGAEFSDNGYSILVKRAELDEALATALSQRSIPRAQVLKMIALASASVRAKLKAANPDAAAEVSNAVKTATRLARSAPAAISRQTNIAHGLVRALYEDGRLNEEQISAFADDRKFDEINQAIACLAGTSVETVEALMVESRDEGLLILAKVCKLSWNTVKAIIHMRDELTGIKSADLDECRFTYERLRTSTAQQVLRFHRMQQSAAVAKPPAA</sequence>
<dbReference type="InterPro" id="IPR019285">
    <property type="entry name" value="DUF2336"/>
</dbReference>
<evidence type="ECO:0000313" key="1">
    <source>
        <dbReference type="EMBL" id="RJF74275.1"/>
    </source>
</evidence>
<dbReference type="Pfam" id="PF10098">
    <property type="entry name" value="DUF2336"/>
    <property type="match status" value="1"/>
</dbReference>
<dbReference type="RefSeq" id="WP_119856849.1">
    <property type="nucleotide sequence ID" value="NZ_QYYD01000011.1"/>
</dbReference>
<dbReference type="AlphaFoldDB" id="A0A418VDR3"/>
<protein>
    <submittedName>
        <fullName evidence="1">DUF2336 domain-containing protein</fullName>
    </submittedName>
</protein>
<gene>
    <name evidence="1" type="ORF">D4Q52_12260</name>
</gene>
<comment type="caution">
    <text evidence="1">The sequence shown here is derived from an EMBL/GenBank/DDBJ whole genome shotgun (WGS) entry which is preliminary data.</text>
</comment>
<reference evidence="1 2" key="1">
    <citation type="submission" date="2018-09" db="EMBL/GenBank/DDBJ databases">
        <title>Draft genome sequence of Rhodopseudomonas palustris 2.1.18.</title>
        <authorList>
            <person name="Robertson S.L."/>
            <person name="Meyer T.E."/>
            <person name="Kyndt J.A."/>
        </authorList>
    </citation>
    <scope>NUCLEOTIDE SEQUENCE [LARGE SCALE GENOMIC DNA]</scope>
    <source>
        <strain evidence="1 2">2.1.18</strain>
    </source>
</reference>